<gene>
    <name evidence="3" type="ORF">H261_11924</name>
</gene>
<feature type="region of interest" description="Disordered" evidence="1">
    <location>
        <begin position="1"/>
        <end position="39"/>
    </location>
</feature>
<sequence>MNIMPAGSGTIPKKSRPIPTGNHSTRGRLDSGAPNPVDVHVGGRMRLRRTLLGMSQEKLGEAIGLTFQQVQKYERGANRIGASRLFDLSRVLDVPVSYFFDDMADGVQAQSPVNIIKGDAALTEAPTGFEPDPMMKRETLELVRAYYTIADPTVRKRVYELAKALAAVAD</sequence>
<dbReference type="RefSeq" id="WP_008617743.1">
    <property type="nucleotide sequence ID" value="NZ_AONQ01000028.1"/>
</dbReference>
<keyword evidence="4" id="KW-1185">Reference proteome</keyword>
<dbReference type="SMART" id="SM00530">
    <property type="entry name" value="HTH_XRE"/>
    <property type="match status" value="1"/>
</dbReference>
<dbReference type="eggNOG" id="COG1396">
    <property type="taxonomic scope" value="Bacteria"/>
</dbReference>
<dbReference type="Gene3D" id="1.10.260.40">
    <property type="entry name" value="lambda repressor-like DNA-binding domains"/>
    <property type="match status" value="1"/>
</dbReference>
<dbReference type="Proteomes" id="UP000011744">
    <property type="component" value="Unassembled WGS sequence"/>
</dbReference>
<protein>
    <submittedName>
        <fullName evidence="3">Transcriptional regulator</fullName>
    </submittedName>
</protein>
<dbReference type="AlphaFoldDB" id="M2Y9P0"/>
<comment type="caution">
    <text evidence="3">The sequence shown here is derived from an EMBL/GenBank/DDBJ whole genome shotgun (WGS) entry which is preliminary data.</text>
</comment>
<proteinExistence type="predicted"/>
<dbReference type="SUPFAM" id="SSF47413">
    <property type="entry name" value="lambda repressor-like DNA-binding domains"/>
    <property type="match status" value="1"/>
</dbReference>
<reference evidence="3 4" key="1">
    <citation type="journal article" date="2014" name="Genome Announc.">
        <title>Draft Genome Sequence of Magnetospirillum sp. Strain SO-1, a Freshwater Magnetotactic Bacterium Isolated from the Ol'khovka River, Russia.</title>
        <authorList>
            <person name="Grouzdev D.S."/>
            <person name="Dziuba M.V."/>
            <person name="Sukhacheva M.S."/>
            <person name="Mardanov A.V."/>
            <person name="Beletskiy A.V."/>
            <person name="Kuznetsov B.B."/>
            <person name="Skryabin K.G."/>
        </authorList>
    </citation>
    <scope>NUCLEOTIDE SEQUENCE [LARGE SCALE GENOMIC DNA]</scope>
    <source>
        <strain evidence="3 4">SO-1</strain>
    </source>
</reference>
<dbReference type="GO" id="GO:0003677">
    <property type="term" value="F:DNA binding"/>
    <property type="evidence" value="ECO:0007669"/>
    <property type="project" value="InterPro"/>
</dbReference>
<name>M2Y9P0_9PROT</name>
<dbReference type="PATRIC" id="fig|1244869.3.peg.2404"/>
<accession>M2Y9P0</accession>
<dbReference type="InterPro" id="IPR001387">
    <property type="entry name" value="Cro/C1-type_HTH"/>
</dbReference>
<evidence type="ECO:0000313" key="4">
    <source>
        <dbReference type="Proteomes" id="UP000011744"/>
    </source>
</evidence>
<organism evidence="3 4">
    <name type="scientific">Paramagnetospirillum caucaseum</name>
    <dbReference type="NCBI Taxonomy" id="1244869"/>
    <lineage>
        <taxon>Bacteria</taxon>
        <taxon>Pseudomonadati</taxon>
        <taxon>Pseudomonadota</taxon>
        <taxon>Alphaproteobacteria</taxon>
        <taxon>Rhodospirillales</taxon>
        <taxon>Magnetospirillaceae</taxon>
        <taxon>Paramagnetospirillum</taxon>
    </lineage>
</organism>
<evidence type="ECO:0000259" key="2">
    <source>
        <dbReference type="PROSITE" id="PS50943"/>
    </source>
</evidence>
<dbReference type="InterPro" id="IPR010982">
    <property type="entry name" value="Lambda_DNA-bd_dom_sf"/>
</dbReference>
<dbReference type="Pfam" id="PF01381">
    <property type="entry name" value="HTH_3"/>
    <property type="match status" value="1"/>
</dbReference>
<dbReference type="EMBL" id="AONQ01000028">
    <property type="protein sequence ID" value="EME69741.1"/>
    <property type="molecule type" value="Genomic_DNA"/>
</dbReference>
<dbReference type="PROSITE" id="PS50943">
    <property type="entry name" value="HTH_CROC1"/>
    <property type="match status" value="1"/>
</dbReference>
<dbReference type="CDD" id="cd00093">
    <property type="entry name" value="HTH_XRE"/>
    <property type="match status" value="1"/>
</dbReference>
<feature type="domain" description="HTH cro/C1-type" evidence="2">
    <location>
        <begin position="45"/>
        <end position="99"/>
    </location>
</feature>
<evidence type="ECO:0000313" key="3">
    <source>
        <dbReference type="EMBL" id="EME69741.1"/>
    </source>
</evidence>
<dbReference type="STRING" id="1244869.H261_11924"/>
<evidence type="ECO:0000256" key="1">
    <source>
        <dbReference type="SAM" id="MobiDB-lite"/>
    </source>
</evidence>